<evidence type="ECO:0000313" key="1">
    <source>
        <dbReference type="EMBL" id="WLQ36397.1"/>
    </source>
</evidence>
<accession>A0ABY9HPC0</accession>
<protein>
    <submittedName>
        <fullName evidence="1">Uncharacterized protein</fullName>
    </submittedName>
</protein>
<gene>
    <name evidence="1" type="ORF">P8A18_24515</name>
</gene>
<organism evidence="1 2">
    <name type="scientific">Streptomyces castrisilvae</name>
    <dbReference type="NCBI Taxonomy" id="3033811"/>
    <lineage>
        <taxon>Bacteria</taxon>
        <taxon>Bacillati</taxon>
        <taxon>Actinomycetota</taxon>
        <taxon>Actinomycetes</taxon>
        <taxon>Kitasatosporales</taxon>
        <taxon>Streptomycetaceae</taxon>
        <taxon>Streptomyces</taxon>
    </lineage>
</organism>
<sequence length="163" mass="18220">MAHEFTVEAANPLEGTLRYSESDRGFSFQPRSLDDLARLEGGGGRTSLVADTLQLEVAVDSGRALYVWGYLPKESWQREELELPVSESGAVTVELDDPPLEEHISVSIDRSDWDVLFDETSGLVRVVRDRRVPEKLVEIADGVHIGLNGTEFISFWLSPEFVE</sequence>
<evidence type="ECO:0000313" key="2">
    <source>
        <dbReference type="Proteomes" id="UP001239522"/>
    </source>
</evidence>
<proteinExistence type="predicted"/>
<reference evidence="1 2" key="1">
    <citation type="submission" date="2023-03" db="EMBL/GenBank/DDBJ databases">
        <title>Isolation and description of six Streptomyces strains from soil environments, able to metabolize different microbial glucans.</title>
        <authorList>
            <person name="Widen T."/>
            <person name="Larsbrink J."/>
        </authorList>
    </citation>
    <scope>NUCLEOTIDE SEQUENCE [LARGE SCALE GENOMIC DNA]</scope>
    <source>
        <strain evidence="1 2">Mut1</strain>
    </source>
</reference>
<dbReference type="RefSeq" id="WP_306057665.1">
    <property type="nucleotide sequence ID" value="NZ_CP120997.1"/>
</dbReference>
<dbReference type="EMBL" id="CP120997">
    <property type="protein sequence ID" value="WLQ36397.1"/>
    <property type="molecule type" value="Genomic_DNA"/>
</dbReference>
<name>A0ABY9HPC0_9ACTN</name>
<dbReference type="Proteomes" id="UP001239522">
    <property type="component" value="Chromosome"/>
</dbReference>
<keyword evidence="2" id="KW-1185">Reference proteome</keyword>